<keyword evidence="2" id="KW-1185">Reference proteome</keyword>
<organism evidence="1 2">
    <name type="scientific">Paramuricea clavata</name>
    <name type="common">Red gorgonian</name>
    <name type="synonym">Violescent sea-whip</name>
    <dbReference type="NCBI Taxonomy" id="317549"/>
    <lineage>
        <taxon>Eukaryota</taxon>
        <taxon>Metazoa</taxon>
        <taxon>Cnidaria</taxon>
        <taxon>Anthozoa</taxon>
        <taxon>Octocorallia</taxon>
        <taxon>Malacalcyonacea</taxon>
        <taxon>Plexauridae</taxon>
        <taxon>Paramuricea</taxon>
    </lineage>
</organism>
<reference evidence="1" key="1">
    <citation type="submission" date="2020-04" db="EMBL/GenBank/DDBJ databases">
        <authorList>
            <person name="Alioto T."/>
            <person name="Alioto T."/>
            <person name="Gomez Garrido J."/>
        </authorList>
    </citation>
    <scope>NUCLEOTIDE SEQUENCE</scope>
    <source>
        <strain evidence="1">A484AB</strain>
    </source>
</reference>
<comment type="caution">
    <text evidence="1">The sequence shown here is derived from an EMBL/GenBank/DDBJ whole genome shotgun (WGS) entry which is preliminary data.</text>
</comment>
<gene>
    <name evidence="1" type="ORF">PACLA_8A078217</name>
</gene>
<dbReference type="AlphaFoldDB" id="A0A7D9DNQ6"/>
<dbReference type="InterPro" id="IPR036036">
    <property type="entry name" value="SOCS_box-like_dom_sf"/>
</dbReference>
<dbReference type="Gene3D" id="1.10.750.20">
    <property type="entry name" value="SOCS box"/>
    <property type="match status" value="1"/>
</dbReference>
<dbReference type="SUPFAM" id="SSF158235">
    <property type="entry name" value="SOCS box-like"/>
    <property type="match status" value="1"/>
</dbReference>
<dbReference type="OrthoDB" id="10366964at2759"/>
<dbReference type="PROSITE" id="PS50225">
    <property type="entry name" value="SOCS"/>
    <property type="match status" value="1"/>
</dbReference>
<protein>
    <submittedName>
        <fullName evidence="1">Leucine-rich repeat SHOC-2</fullName>
    </submittedName>
</protein>
<dbReference type="InterPro" id="IPR001496">
    <property type="entry name" value="SOCS_box"/>
</dbReference>
<dbReference type="Proteomes" id="UP001152795">
    <property type="component" value="Unassembled WGS sequence"/>
</dbReference>
<dbReference type="SMART" id="SM00253">
    <property type="entry name" value="SOCS"/>
    <property type="match status" value="1"/>
</dbReference>
<name>A0A7D9DNQ6_PARCT</name>
<evidence type="ECO:0000313" key="1">
    <source>
        <dbReference type="EMBL" id="CAB3989172.1"/>
    </source>
</evidence>
<sequence>MKIKAFKPTCCWWWTGPFFLWQADECWPTQYVDDVPDNDTELQTEKRVMIISPSASLDQFLHQCSSWPRLQRQMAWLLRFIQHLKNPVIPSAMPPMITFAEMRVSSLKIVRIIQRQYFPNELELLRDGKQFMADPQPVNLHDADIVEPYWTCSLEEGLASKELFTPRTIESIKMFVKRLRPTMLKRKARRIHNTLLPIPSENFCQPIEDYRTLNGDGLISVCMRVHDKARRHEIAVYDHATEELKQLGSIPRHHFEMSIDASVFCMDDPKFVEGVIGAMTHDAQFVAIFAHSKNLRVVSVFSIPNTVCLFEKDLSQSEFFQDCKPTGVALVPSGRSRSQFNIAVLSYNMEVRVWNTGDCMGRIVKLGAESDPSFGLGVAVINHRESFLRFSPDGRYLCVLAYVESMCICVVMDAISLQALFRMPYDFTYGHLCCIFPCFTACGSRFAMFTPQEENYYEIDNYQLHFFEIPQTMQCLKDLCRLSILRAVDRSNLSKLPVPQDLISFLAESDRNVPVSENSEKNCHLM</sequence>
<evidence type="ECO:0000313" key="2">
    <source>
        <dbReference type="Proteomes" id="UP001152795"/>
    </source>
</evidence>
<dbReference type="EMBL" id="CACRXK020001440">
    <property type="protein sequence ID" value="CAB3989172.1"/>
    <property type="molecule type" value="Genomic_DNA"/>
</dbReference>
<dbReference type="SMART" id="SM00969">
    <property type="entry name" value="SOCS_box"/>
    <property type="match status" value="1"/>
</dbReference>
<proteinExistence type="predicted"/>
<dbReference type="SUPFAM" id="SSF50960">
    <property type="entry name" value="TolB, C-terminal domain"/>
    <property type="match status" value="1"/>
</dbReference>
<accession>A0A7D9DNQ6</accession>
<dbReference type="Pfam" id="PF07525">
    <property type="entry name" value="SOCS_box"/>
    <property type="match status" value="1"/>
</dbReference>
<dbReference type="GO" id="GO:0035556">
    <property type="term" value="P:intracellular signal transduction"/>
    <property type="evidence" value="ECO:0007669"/>
    <property type="project" value="InterPro"/>
</dbReference>